<dbReference type="GO" id="GO:0097361">
    <property type="term" value="C:cytosolic [4Fe-4S] assembly targeting complex"/>
    <property type="evidence" value="ECO:0007669"/>
    <property type="project" value="TreeGrafter"/>
</dbReference>
<sequence>MFFSNQENTQSNKQNVPLTNKSFNYQLIKNNSVKQDQICYAIAINKDVSIVLVACSKDIKVFEFQKEVLKQTQLLIDHQDYVNTLNFMNKSNRFISGSSDKQIIIWVQNQNNQWVFQEKLTGHTNQIRCLVLNNNDDQIISGSSDNTIKFWMKKQNEWFCSQTIAEHTQQLLALSLNDQQNKVISCGWDALILIIKQSQQDSKWMIIQKIKVEQYGCRICFIDDNIFTFQPFSEYYMHIYEMNKTNEQYSKVKHIDLKGGYDQWYFPQQYVKSKCILVNENKSCVYLIRKIGDCEFKIEQTIQFKDNSQIYGQMSDDGQYLIIWDEGSKEIQIRKYNEI</sequence>
<protein>
    <recommendedName>
        <fullName evidence="4">WD40-repeat-containing domain</fullName>
    </recommendedName>
</protein>
<dbReference type="PANTHER" id="PTHR19920:SF0">
    <property type="entry name" value="CYTOSOLIC IRON-SULFUR PROTEIN ASSEMBLY PROTEIN CIAO1-RELATED"/>
    <property type="match status" value="1"/>
</dbReference>
<reference evidence="2" key="1">
    <citation type="submission" date="2021-01" db="EMBL/GenBank/DDBJ databases">
        <authorList>
            <consortium name="Genoscope - CEA"/>
            <person name="William W."/>
        </authorList>
    </citation>
    <scope>NUCLEOTIDE SEQUENCE</scope>
</reference>
<dbReference type="PANTHER" id="PTHR19920">
    <property type="entry name" value="WD40 PROTEIN CIAO1"/>
    <property type="match status" value="1"/>
</dbReference>
<evidence type="ECO:0000256" key="1">
    <source>
        <dbReference type="PROSITE-ProRule" id="PRU00221"/>
    </source>
</evidence>
<dbReference type="AlphaFoldDB" id="A0A8S1WQ05"/>
<name>A0A8S1WQ05_9CILI</name>
<keyword evidence="1" id="KW-0853">WD repeat</keyword>
<dbReference type="Proteomes" id="UP000689195">
    <property type="component" value="Unassembled WGS sequence"/>
</dbReference>
<evidence type="ECO:0000313" key="2">
    <source>
        <dbReference type="EMBL" id="CAD8190259.1"/>
    </source>
</evidence>
<proteinExistence type="predicted"/>
<dbReference type="Pfam" id="PF00400">
    <property type="entry name" value="WD40"/>
    <property type="match status" value="2"/>
</dbReference>
<evidence type="ECO:0008006" key="4">
    <source>
        <dbReference type="Google" id="ProtNLM"/>
    </source>
</evidence>
<dbReference type="InterPro" id="IPR001680">
    <property type="entry name" value="WD40_rpt"/>
</dbReference>
<dbReference type="GO" id="GO:0016226">
    <property type="term" value="P:iron-sulfur cluster assembly"/>
    <property type="evidence" value="ECO:0007669"/>
    <property type="project" value="TreeGrafter"/>
</dbReference>
<dbReference type="SMART" id="SM00320">
    <property type="entry name" value="WD40"/>
    <property type="match status" value="3"/>
</dbReference>
<keyword evidence="3" id="KW-1185">Reference proteome</keyword>
<accession>A0A8S1WQ05</accession>
<organism evidence="2 3">
    <name type="scientific">Paramecium pentaurelia</name>
    <dbReference type="NCBI Taxonomy" id="43138"/>
    <lineage>
        <taxon>Eukaryota</taxon>
        <taxon>Sar</taxon>
        <taxon>Alveolata</taxon>
        <taxon>Ciliophora</taxon>
        <taxon>Intramacronucleata</taxon>
        <taxon>Oligohymenophorea</taxon>
        <taxon>Peniculida</taxon>
        <taxon>Parameciidae</taxon>
        <taxon>Paramecium</taxon>
    </lineage>
</organism>
<feature type="repeat" description="WD" evidence="1">
    <location>
        <begin position="120"/>
        <end position="151"/>
    </location>
</feature>
<comment type="caution">
    <text evidence="2">The sequence shown here is derived from an EMBL/GenBank/DDBJ whole genome shotgun (WGS) entry which is preliminary data.</text>
</comment>
<feature type="repeat" description="WD" evidence="1">
    <location>
        <begin position="75"/>
        <end position="106"/>
    </location>
</feature>
<dbReference type="EMBL" id="CAJJDO010000096">
    <property type="protein sequence ID" value="CAD8190259.1"/>
    <property type="molecule type" value="Genomic_DNA"/>
</dbReference>
<dbReference type="PROSITE" id="PS50294">
    <property type="entry name" value="WD_REPEATS_REGION"/>
    <property type="match status" value="2"/>
</dbReference>
<dbReference type="PROSITE" id="PS50082">
    <property type="entry name" value="WD_REPEATS_2"/>
    <property type="match status" value="2"/>
</dbReference>
<evidence type="ECO:0000313" key="3">
    <source>
        <dbReference type="Proteomes" id="UP000689195"/>
    </source>
</evidence>
<gene>
    <name evidence="2" type="ORF">PPENT_87.1.T0960025</name>
</gene>